<dbReference type="EMBL" id="AP015034">
    <property type="protein sequence ID" value="BAT73442.1"/>
    <property type="molecule type" value="Genomic_DNA"/>
</dbReference>
<feature type="transmembrane region" description="Helical" evidence="1">
    <location>
        <begin position="108"/>
        <end position="128"/>
    </location>
</feature>
<accession>A0A0S3QYP1</accession>
<dbReference type="Proteomes" id="UP000291084">
    <property type="component" value="Chromosome 1"/>
</dbReference>
<keyword evidence="3" id="KW-1185">Reference proteome</keyword>
<dbReference type="AlphaFoldDB" id="A0A0S3QYP1"/>
<name>A0A0S3QYP1_PHAAN</name>
<protein>
    <submittedName>
        <fullName evidence="2">Uncharacterized protein</fullName>
    </submittedName>
</protein>
<evidence type="ECO:0000313" key="2">
    <source>
        <dbReference type="EMBL" id="BAT73442.1"/>
    </source>
</evidence>
<keyword evidence="1" id="KW-1133">Transmembrane helix</keyword>
<organism evidence="2 3">
    <name type="scientific">Vigna angularis var. angularis</name>
    <dbReference type="NCBI Taxonomy" id="157739"/>
    <lineage>
        <taxon>Eukaryota</taxon>
        <taxon>Viridiplantae</taxon>
        <taxon>Streptophyta</taxon>
        <taxon>Embryophyta</taxon>
        <taxon>Tracheophyta</taxon>
        <taxon>Spermatophyta</taxon>
        <taxon>Magnoliopsida</taxon>
        <taxon>eudicotyledons</taxon>
        <taxon>Gunneridae</taxon>
        <taxon>Pentapetalae</taxon>
        <taxon>rosids</taxon>
        <taxon>fabids</taxon>
        <taxon>Fabales</taxon>
        <taxon>Fabaceae</taxon>
        <taxon>Papilionoideae</taxon>
        <taxon>50 kb inversion clade</taxon>
        <taxon>NPAAA clade</taxon>
        <taxon>indigoferoid/millettioid clade</taxon>
        <taxon>Phaseoleae</taxon>
        <taxon>Vigna</taxon>
    </lineage>
</organism>
<feature type="transmembrane region" description="Helical" evidence="1">
    <location>
        <begin position="71"/>
        <end position="96"/>
    </location>
</feature>
<proteinExistence type="predicted"/>
<evidence type="ECO:0000256" key="1">
    <source>
        <dbReference type="SAM" id="Phobius"/>
    </source>
</evidence>
<sequence length="129" mass="14447">DNRVGACSYTAARACHAPPRWSSRISCGGRTRASRTRFTSSRTRVASSIRTWVSLVSYCSVRSACTLRPRVLVLCSECIGWLLTLPTTLFTLFLRWSTTHAPTRLIRVGRLLCMFLVLYMCGLGRSVAR</sequence>
<evidence type="ECO:0000313" key="3">
    <source>
        <dbReference type="Proteomes" id="UP000291084"/>
    </source>
</evidence>
<gene>
    <name evidence="2" type="primary">Vigan.01G092400</name>
    <name evidence="2" type="ORF">VIGAN_01092400</name>
</gene>
<keyword evidence="1" id="KW-0812">Transmembrane</keyword>
<keyword evidence="1" id="KW-0472">Membrane</keyword>
<feature type="non-terminal residue" evidence="2">
    <location>
        <position position="1"/>
    </location>
</feature>
<reference evidence="2 3" key="1">
    <citation type="journal article" date="2015" name="Sci. Rep.">
        <title>The power of single molecule real-time sequencing technology in the de novo assembly of a eukaryotic genome.</title>
        <authorList>
            <person name="Sakai H."/>
            <person name="Naito K."/>
            <person name="Ogiso-Tanaka E."/>
            <person name="Takahashi Y."/>
            <person name="Iseki K."/>
            <person name="Muto C."/>
            <person name="Satou K."/>
            <person name="Teruya K."/>
            <person name="Shiroma A."/>
            <person name="Shimoji M."/>
            <person name="Hirano T."/>
            <person name="Itoh T."/>
            <person name="Kaga A."/>
            <person name="Tomooka N."/>
        </authorList>
    </citation>
    <scope>NUCLEOTIDE SEQUENCE [LARGE SCALE GENOMIC DNA]</scope>
    <source>
        <strain evidence="3">cv. Shumari</strain>
    </source>
</reference>